<dbReference type="PANTHER" id="PTHR48081:SF8">
    <property type="entry name" value="ALPHA_BETA HYDROLASE FOLD-3 DOMAIN-CONTAINING PROTEIN-RELATED"/>
    <property type="match status" value="1"/>
</dbReference>
<dbReference type="AlphaFoldDB" id="A0A1V2I637"/>
<feature type="domain" description="Alpha/beta hydrolase fold-3" evidence="2">
    <location>
        <begin position="87"/>
        <end position="294"/>
    </location>
</feature>
<dbReference type="Gene3D" id="3.40.50.1820">
    <property type="entry name" value="alpha/beta hydrolase"/>
    <property type="match status" value="1"/>
</dbReference>
<dbReference type="InterPro" id="IPR013094">
    <property type="entry name" value="AB_hydrolase_3"/>
</dbReference>
<name>A0A1V2I637_9ACTN</name>
<organism evidence="3 4">
    <name type="scientific">Pseudofrankia asymbiotica</name>
    <dbReference type="NCBI Taxonomy" id="1834516"/>
    <lineage>
        <taxon>Bacteria</taxon>
        <taxon>Bacillati</taxon>
        <taxon>Actinomycetota</taxon>
        <taxon>Actinomycetes</taxon>
        <taxon>Frankiales</taxon>
        <taxon>Frankiaceae</taxon>
        <taxon>Pseudofrankia</taxon>
    </lineage>
</organism>
<proteinExistence type="predicted"/>
<accession>A0A1V2I637</accession>
<dbReference type="EMBL" id="MOMC01000050">
    <property type="protein sequence ID" value="ONH26561.1"/>
    <property type="molecule type" value="Genomic_DNA"/>
</dbReference>
<evidence type="ECO:0000256" key="1">
    <source>
        <dbReference type="ARBA" id="ARBA00022801"/>
    </source>
</evidence>
<protein>
    <submittedName>
        <fullName evidence="3">Esterase</fullName>
    </submittedName>
</protein>
<sequence>MPSLRARLAESVALPVLGENRLWTAEAIRARIAAQAAAPAVIDAPRWLGRRTRHTVAGRAGWPVHELTPKGPPAQAAGGGPVIGVTVLYLHGGGYVNEMLPWHWYLLARLAQAVPARFVIPMYPVAPRGLAADVVPAVTDLLAELVTEARADEAGAAGTARIVLMGDSAGGGLALAAAQVARDRGAPQPDRIVLISPWLDVTMTDPDQPALAAKDRILGISGLAEAGRCWAGALGPADPLASPLRGDLTGLAPLTVLCGTHDVLLPDSRRLAARAAAAGLEIDYHEAPGLPHGYPLFPIPEARAARTILTATLRGPPRIR</sequence>
<dbReference type="InterPro" id="IPR029058">
    <property type="entry name" value="AB_hydrolase_fold"/>
</dbReference>
<dbReference type="Pfam" id="PF07859">
    <property type="entry name" value="Abhydrolase_3"/>
    <property type="match status" value="1"/>
</dbReference>
<dbReference type="Proteomes" id="UP000188929">
    <property type="component" value="Unassembled WGS sequence"/>
</dbReference>
<dbReference type="OrthoDB" id="128186at2"/>
<gene>
    <name evidence="3" type="ORF">BL253_24190</name>
</gene>
<dbReference type="InterPro" id="IPR050300">
    <property type="entry name" value="GDXG_lipolytic_enzyme"/>
</dbReference>
<reference evidence="4" key="1">
    <citation type="submission" date="2016-10" db="EMBL/GenBank/DDBJ databases">
        <title>Frankia sp. NRRL B-16386 Genome sequencing.</title>
        <authorList>
            <person name="Ghodhbane-Gtari F."/>
            <person name="Swanson E."/>
            <person name="Gueddou A."/>
            <person name="Hezbri K."/>
            <person name="Ktari K."/>
            <person name="Nouioui I."/>
            <person name="Morris K."/>
            <person name="Simpson S."/>
            <person name="Abebe-Akele F."/>
            <person name="Thomas K."/>
            <person name="Gtari M."/>
            <person name="Tisa L.S."/>
        </authorList>
    </citation>
    <scope>NUCLEOTIDE SEQUENCE [LARGE SCALE GENOMIC DNA]</scope>
    <source>
        <strain evidence="4">NRRL B-16386</strain>
    </source>
</reference>
<dbReference type="RefSeq" id="WP_076819485.1">
    <property type="nucleotide sequence ID" value="NZ_MOMC01000050.1"/>
</dbReference>
<keyword evidence="4" id="KW-1185">Reference proteome</keyword>
<evidence type="ECO:0000313" key="4">
    <source>
        <dbReference type="Proteomes" id="UP000188929"/>
    </source>
</evidence>
<evidence type="ECO:0000259" key="2">
    <source>
        <dbReference type="Pfam" id="PF07859"/>
    </source>
</evidence>
<evidence type="ECO:0000313" key="3">
    <source>
        <dbReference type="EMBL" id="ONH26561.1"/>
    </source>
</evidence>
<dbReference type="STRING" id="1834516.BL253_24190"/>
<dbReference type="GO" id="GO:0016787">
    <property type="term" value="F:hydrolase activity"/>
    <property type="evidence" value="ECO:0007669"/>
    <property type="project" value="UniProtKB-KW"/>
</dbReference>
<keyword evidence="1" id="KW-0378">Hydrolase</keyword>
<dbReference type="SUPFAM" id="SSF53474">
    <property type="entry name" value="alpha/beta-Hydrolases"/>
    <property type="match status" value="1"/>
</dbReference>
<dbReference type="PANTHER" id="PTHR48081">
    <property type="entry name" value="AB HYDROLASE SUPERFAMILY PROTEIN C4A8.06C"/>
    <property type="match status" value="1"/>
</dbReference>
<comment type="caution">
    <text evidence="3">The sequence shown here is derived from an EMBL/GenBank/DDBJ whole genome shotgun (WGS) entry which is preliminary data.</text>
</comment>